<dbReference type="RefSeq" id="WP_145084546.1">
    <property type="nucleotide sequence ID" value="NZ_CP036298.1"/>
</dbReference>
<organism evidence="2 3">
    <name type="scientific">Aureliella helgolandensis</name>
    <dbReference type="NCBI Taxonomy" id="2527968"/>
    <lineage>
        <taxon>Bacteria</taxon>
        <taxon>Pseudomonadati</taxon>
        <taxon>Planctomycetota</taxon>
        <taxon>Planctomycetia</taxon>
        <taxon>Pirellulales</taxon>
        <taxon>Pirellulaceae</taxon>
        <taxon>Aureliella</taxon>
    </lineage>
</organism>
<dbReference type="EMBL" id="CP036298">
    <property type="protein sequence ID" value="QDV27320.1"/>
    <property type="molecule type" value="Genomic_DNA"/>
</dbReference>
<dbReference type="OrthoDB" id="292122at2"/>
<feature type="signal peptide" evidence="1">
    <location>
        <begin position="1"/>
        <end position="22"/>
    </location>
</feature>
<evidence type="ECO:0008006" key="4">
    <source>
        <dbReference type="Google" id="ProtNLM"/>
    </source>
</evidence>
<evidence type="ECO:0000313" key="3">
    <source>
        <dbReference type="Proteomes" id="UP000318017"/>
    </source>
</evidence>
<evidence type="ECO:0000256" key="1">
    <source>
        <dbReference type="SAM" id="SignalP"/>
    </source>
</evidence>
<reference evidence="2 3" key="1">
    <citation type="submission" date="2019-02" db="EMBL/GenBank/DDBJ databases">
        <title>Deep-cultivation of Planctomycetes and their phenomic and genomic characterization uncovers novel biology.</title>
        <authorList>
            <person name="Wiegand S."/>
            <person name="Jogler M."/>
            <person name="Boedeker C."/>
            <person name="Pinto D."/>
            <person name="Vollmers J."/>
            <person name="Rivas-Marin E."/>
            <person name="Kohn T."/>
            <person name="Peeters S.H."/>
            <person name="Heuer A."/>
            <person name="Rast P."/>
            <person name="Oberbeckmann S."/>
            <person name="Bunk B."/>
            <person name="Jeske O."/>
            <person name="Meyerdierks A."/>
            <person name="Storesund J.E."/>
            <person name="Kallscheuer N."/>
            <person name="Luecker S."/>
            <person name="Lage O.M."/>
            <person name="Pohl T."/>
            <person name="Merkel B.J."/>
            <person name="Hornburger P."/>
            <person name="Mueller R.-W."/>
            <person name="Bruemmer F."/>
            <person name="Labrenz M."/>
            <person name="Spormann A.M."/>
            <person name="Op den Camp H."/>
            <person name="Overmann J."/>
            <person name="Amann R."/>
            <person name="Jetten M.S.M."/>
            <person name="Mascher T."/>
            <person name="Medema M.H."/>
            <person name="Devos D.P."/>
            <person name="Kaster A.-K."/>
            <person name="Ovreas L."/>
            <person name="Rohde M."/>
            <person name="Galperin M.Y."/>
            <person name="Jogler C."/>
        </authorList>
    </citation>
    <scope>NUCLEOTIDE SEQUENCE [LARGE SCALE GENOMIC DNA]</scope>
    <source>
        <strain evidence="2 3">Q31a</strain>
    </source>
</reference>
<accession>A0A518GFH9</accession>
<sequence length="244" mass="26766" precursor="true">MKPLSILIIMLLAVLVSNTSQAAFIRNGSFETGNFIQWSINDNISPTFAIEVRQDGFVPGLGLFTSEATEGIYSATHGFDSFGIGVIRISQDVGRIDRNSDMLNFDYRIGWDMLNEGGDPLGKLDRVFSVAIYEPGSYVNLLDRVEVYRLVGGSMNLDTGSLTASLDLTRFRTREIRVSFEAYVPESRTGPAFFQLDNVYLSRATPQAVPEPSAFVLAMLGIGSLAIVPVSRNAGRKIKLPVVE</sequence>
<dbReference type="KEGG" id="ahel:Q31a_57080"/>
<keyword evidence="3" id="KW-1185">Reference proteome</keyword>
<name>A0A518GFH9_9BACT</name>
<proteinExistence type="predicted"/>
<dbReference type="AlphaFoldDB" id="A0A518GFH9"/>
<protein>
    <recommendedName>
        <fullName evidence="4">PEP-CTERM protein-sorting domain-containing protein</fullName>
    </recommendedName>
</protein>
<gene>
    <name evidence="2" type="ORF">Q31a_57080</name>
</gene>
<keyword evidence="1" id="KW-0732">Signal</keyword>
<evidence type="ECO:0000313" key="2">
    <source>
        <dbReference type="EMBL" id="QDV27320.1"/>
    </source>
</evidence>
<feature type="chain" id="PRO_5022115699" description="PEP-CTERM protein-sorting domain-containing protein" evidence="1">
    <location>
        <begin position="23"/>
        <end position="244"/>
    </location>
</feature>
<dbReference type="Proteomes" id="UP000318017">
    <property type="component" value="Chromosome"/>
</dbReference>